<comment type="caution">
    <text evidence="11">The sequence shown here is derived from an EMBL/GenBank/DDBJ whole genome shotgun (WGS) entry which is preliminary data.</text>
</comment>
<sequence length="449" mass="50000">MKRIGSLLGRPYSSNALIVMVAVYVALFANTALFRNAFALYNGSPEELLFAASLLPFIGAIFVVILSALCHRAAAKPVLITFLLLSALIAFFMNRYGVVIDDDMLVNVLETDSREARDLLNLPLVLYVLILGVVPSLFIYRVTMKRPGPKAALTSRLQLVSASLAVVVGLFFTFSGHYTSMFREHKEVWYRVNPIHAVYSAGRLVNDSVTFASLPHLIVGANAKIPETDVHRELVVMVVGETARADHFSLNGYERGTNPRLQQEDVINFPDFWSCGTSTAQSVPCIFSHYPRAEFDQERASAADNALDVLKRAGVSILWRDNNSSSKHVADRVEYQAYLTNKTNPVCDVECRDEGMLVGLQDYIDSHPKGDILIVLHQMGNHGPAYHKRYPPGFEQFTPACETNDLGACSTDEIVNAYDNAILYTDFFLSKVIELLKPNETCSRRRCFT</sequence>
<name>A0A1E3W9T5_9HYPH</name>
<feature type="transmembrane region" description="Helical" evidence="8">
    <location>
        <begin position="49"/>
        <end position="70"/>
    </location>
</feature>
<organism evidence="11 12">
    <name type="scientific">Methyloceanibacter marginalis</name>
    <dbReference type="NCBI Taxonomy" id="1774971"/>
    <lineage>
        <taxon>Bacteria</taxon>
        <taxon>Pseudomonadati</taxon>
        <taxon>Pseudomonadota</taxon>
        <taxon>Alphaproteobacteria</taxon>
        <taxon>Hyphomicrobiales</taxon>
        <taxon>Hyphomicrobiaceae</taxon>
        <taxon>Methyloceanibacter</taxon>
    </lineage>
</organism>
<keyword evidence="12" id="KW-1185">Reference proteome</keyword>
<dbReference type="OrthoDB" id="9786870at2"/>
<keyword evidence="4" id="KW-0808">Transferase</keyword>
<dbReference type="EMBL" id="LPWD01000291">
    <property type="protein sequence ID" value="ODS02500.1"/>
    <property type="molecule type" value="Genomic_DNA"/>
</dbReference>
<dbReference type="RefSeq" id="WP_083238303.1">
    <property type="nucleotide sequence ID" value="NZ_LPWD01000291.1"/>
</dbReference>
<keyword evidence="3" id="KW-0997">Cell inner membrane</keyword>
<dbReference type="GO" id="GO:0016776">
    <property type="term" value="F:phosphotransferase activity, phosphate group as acceptor"/>
    <property type="evidence" value="ECO:0007669"/>
    <property type="project" value="TreeGrafter"/>
</dbReference>
<dbReference type="InterPro" id="IPR058130">
    <property type="entry name" value="PEA_transf_C"/>
</dbReference>
<feature type="transmembrane region" description="Helical" evidence="8">
    <location>
        <begin position="12"/>
        <end position="29"/>
    </location>
</feature>
<dbReference type="SUPFAM" id="SSF53649">
    <property type="entry name" value="Alkaline phosphatase-like"/>
    <property type="match status" value="1"/>
</dbReference>
<keyword evidence="6 8" id="KW-1133">Transmembrane helix</keyword>
<evidence type="ECO:0000313" key="11">
    <source>
        <dbReference type="EMBL" id="ODS02500.1"/>
    </source>
</evidence>
<evidence type="ECO:0000256" key="1">
    <source>
        <dbReference type="ARBA" id="ARBA00004429"/>
    </source>
</evidence>
<evidence type="ECO:0008006" key="13">
    <source>
        <dbReference type="Google" id="ProtNLM"/>
    </source>
</evidence>
<keyword evidence="2" id="KW-1003">Cell membrane</keyword>
<evidence type="ECO:0000259" key="10">
    <source>
        <dbReference type="Pfam" id="PF08019"/>
    </source>
</evidence>
<dbReference type="Gene3D" id="3.40.720.10">
    <property type="entry name" value="Alkaline Phosphatase, subunit A"/>
    <property type="match status" value="1"/>
</dbReference>
<dbReference type="Pfam" id="PF08019">
    <property type="entry name" value="EptA_B_N"/>
    <property type="match status" value="1"/>
</dbReference>
<dbReference type="GO" id="GO:0009244">
    <property type="term" value="P:lipopolysaccharide core region biosynthetic process"/>
    <property type="evidence" value="ECO:0007669"/>
    <property type="project" value="TreeGrafter"/>
</dbReference>
<feature type="domain" description="Phosphoethanolamine transferase N-terminal" evidence="10">
    <location>
        <begin position="60"/>
        <end position="207"/>
    </location>
</feature>
<evidence type="ECO:0000256" key="2">
    <source>
        <dbReference type="ARBA" id="ARBA00022475"/>
    </source>
</evidence>
<dbReference type="Proteomes" id="UP000095042">
    <property type="component" value="Unassembled WGS sequence"/>
</dbReference>
<dbReference type="Pfam" id="PF00884">
    <property type="entry name" value="Sulfatase"/>
    <property type="match status" value="1"/>
</dbReference>
<dbReference type="PANTHER" id="PTHR30443:SF0">
    <property type="entry name" value="PHOSPHOETHANOLAMINE TRANSFERASE EPTA"/>
    <property type="match status" value="1"/>
</dbReference>
<evidence type="ECO:0000256" key="7">
    <source>
        <dbReference type="ARBA" id="ARBA00023136"/>
    </source>
</evidence>
<evidence type="ECO:0000256" key="3">
    <source>
        <dbReference type="ARBA" id="ARBA00022519"/>
    </source>
</evidence>
<evidence type="ECO:0000313" key="12">
    <source>
        <dbReference type="Proteomes" id="UP000095042"/>
    </source>
</evidence>
<dbReference type="InterPro" id="IPR012549">
    <property type="entry name" value="EptA-like_N"/>
</dbReference>
<protein>
    <recommendedName>
        <fullName evidence="13">Sulfatase N-terminal domain-containing protein</fullName>
    </recommendedName>
</protein>
<gene>
    <name evidence="11" type="ORF">AUC71_15000</name>
</gene>
<evidence type="ECO:0000256" key="4">
    <source>
        <dbReference type="ARBA" id="ARBA00022679"/>
    </source>
</evidence>
<keyword evidence="5 8" id="KW-0812">Transmembrane</keyword>
<evidence type="ECO:0000256" key="8">
    <source>
        <dbReference type="SAM" id="Phobius"/>
    </source>
</evidence>
<dbReference type="InterPro" id="IPR000917">
    <property type="entry name" value="Sulfatase_N"/>
</dbReference>
<feature type="transmembrane region" description="Helical" evidence="8">
    <location>
        <begin position="119"/>
        <end position="139"/>
    </location>
</feature>
<feature type="transmembrane region" description="Helical" evidence="8">
    <location>
        <begin position="159"/>
        <end position="178"/>
    </location>
</feature>
<keyword evidence="7 8" id="KW-0472">Membrane</keyword>
<dbReference type="InterPro" id="IPR040423">
    <property type="entry name" value="PEA_transferase"/>
</dbReference>
<feature type="transmembrane region" description="Helical" evidence="8">
    <location>
        <begin position="77"/>
        <end position="99"/>
    </location>
</feature>
<evidence type="ECO:0000256" key="5">
    <source>
        <dbReference type="ARBA" id="ARBA00022692"/>
    </source>
</evidence>
<reference evidence="11 12" key="1">
    <citation type="journal article" date="2016" name="Environ. Microbiol.">
        <title>New Methyloceanibacter diversity from North Sea sediments includes methanotroph containing solely the soluble methane monooxygenase.</title>
        <authorList>
            <person name="Vekeman B."/>
            <person name="Kerckhof F.M."/>
            <person name="Cremers G."/>
            <person name="de Vos P."/>
            <person name="Vandamme P."/>
            <person name="Boon N."/>
            <person name="Op den Camp H.J."/>
            <person name="Heylen K."/>
        </authorList>
    </citation>
    <scope>NUCLEOTIDE SEQUENCE [LARGE SCALE GENOMIC DNA]</scope>
    <source>
        <strain evidence="11 12">R-67177</strain>
    </source>
</reference>
<dbReference type="CDD" id="cd16017">
    <property type="entry name" value="LptA"/>
    <property type="match status" value="1"/>
</dbReference>
<dbReference type="InterPro" id="IPR017850">
    <property type="entry name" value="Alkaline_phosphatase_core_sf"/>
</dbReference>
<evidence type="ECO:0000259" key="9">
    <source>
        <dbReference type="Pfam" id="PF00884"/>
    </source>
</evidence>
<dbReference type="AlphaFoldDB" id="A0A1E3W9T5"/>
<dbReference type="PANTHER" id="PTHR30443">
    <property type="entry name" value="INNER MEMBRANE PROTEIN"/>
    <property type="match status" value="1"/>
</dbReference>
<comment type="subcellular location">
    <subcellularLocation>
        <location evidence="1">Cell inner membrane</location>
        <topology evidence="1">Multi-pass membrane protein</topology>
    </subcellularLocation>
</comment>
<proteinExistence type="predicted"/>
<evidence type="ECO:0000256" key="6">
    <source>
        <dbReference type="ARBA" id="ARBA00022989"/>
    </source>
</evidence>
<accession>A0A1E3W9T5</accession>
<dbReference type="GO" id="GO:0005886">
    <property type="term" value="C:plasma membrane"/>
    <property type="evidence" value="ECO:0007669"/>
    <property type="project" value="UniProtKB-SubCell"/>
</dbReference>
<feature type="domain" description="Sulfatase N-terminal" evidence="9">
    <location>
        <begin position="234"/>
        <end position="438"/>
    </location>
</feature>